<accession>A0A316TVC1</accession>
<name>A0A316TVC1_9BACT</name>
<dbReference type="GO" id="GO:0006465">
    <property type="term" value="P:signal peptide processing"/>
    <property type="evidence" value="ECO:0007669"/>
    <property type="project" value="InterPro"/>
</dbReference>
<dbReference type="InterPro" id="IPR004634">
    <property type="entry name" value="Pept_S49_pIV"/>
</dbReference>
<dbReference type="GO" id="GO:0004176">
    <property type="term" value="F:ATP-dependent peptidase activity"/>
    <property type="evidence" value="ECO:0007669"/>
    <property type="project" value="InterPro"/>
</dbReference>
<dbReference type="Gene3D" id="3.90.226.10">
    <property type="entry name" value="2-enoyl-CoA Hydratase, Chain A, domain 1"/>
    <property type="match status" value="4"/>
</dbReference>
<dbReference type="PANTHER" id="PTHR33209:SF1">
    <property type="entry name" value="PEPTIDASE S49 DOMAIN-CONTAINING PROTEIN"/>
    <property type="match status" value="1"/>
</dbReference>
<comment type="subcellular location">
    <subcellularLocation>
        <location evidence="1">Membrane</location>
    </subcellularLocation>
</comment>
<feature type="active site" description="Nucleophile" evidence="7">
    <location>
        <position position="393"/>
    </location>
</feature>
<proteinExistence type="inferred from homology"/>
<keyword evidence="5" id="KW-0720">Serine protease</keyword>
<evidence type="ECO:0000256" key="2">
    <source>
        <dbReference type="ARBA" id="ARBA00008683"/>
    </source>
</evidence>
<keyword evidence="6" id="KW-0472">Membrane</keyword>
<dbReference type="InterPro" id="IPR029045">
    <property type="entry name" value="ClpP/crotonase-like_dom_sf"/>
</dbReference>
<dbReference type="PRINTS" id="PR00127">
    <property type="entry name" value="CLPPROTEASEP"/>
</dbReference>
<evidence type="ECO:0000256" key="4">
    <source>
        <dbReference type="ARBA" id="ARBA00022801"/>
    </source>
</evidence>
<dbReference type="InterPro" id="IPR001907">
    <property type="entry name" value="ClpP"/>
</dbReference>
<comment type="caution">
    <text evidence="9">The sequence shown here is derived from an EMBL/GenBank/DDBJ whole genome shotgun (WGS) entry which is preliminary data.</text>
</comment>
<evidence type="ECO:0000256" key="7">
    <source>
        <dbReference type="PIRSR" id="PIRSR001217-1"/>
    </source>
</evidence>
<organism evidence="9 10">
    <name type="scientific">Rhodohalobacter mucosus</name>
    <dbReference type="NCBI Taxonomy" id="2079485"/>
    <lineage>
        <taxon>Bacteria</taxon>
        <taxon>Pseudomonadati</taxon>
        <taxon>Balneolota</taxon>
        <taxon>Balneolia</taxon>
        <taxon>Balneolales</taxon>
        <taxon>Balneolaceae</taxon>
        <taxon>Rhodohalobacter</taxon>
    </lineage>
</organism>
<dbReference type="OrthoDB" id="9764363at2"/>
<dbReference type="InterPro" id="IPR002142">
    <property type="entry name" value="Peptidase_S49"/>
</dbReference>
<dbReference type="PIRSF" id="PIRSF001217">
    <property type="entry name" value="Protease_4_SppA"/>
    <property type="match status" value="1"/>
</dbReference>
<feature type="domain" description="Peptidase S49" evidence="8">
    <location>
        <begin position="120"/>
        <end position="272"/>
    </location>
</feature>
<evidence type="ECO:0000256" key="6">
    <source>
        <dbReference type="ARBA" id="ARBA00023136"/>
    </source>
</evidence>
<evidence type="ECO:0000313" key="9">
    <source>
        <dbReference type="EMBL" id="PWN06374.1"/>
    </source>
</evidence>
<dbReference type="SUPFAM" id="SSF52096">
    <property type="entry name" value="ClpP/crotonase"/>
    <property type="match status" value="2"/>
</dbReference>
<dbReference type="CDD" id="cd07018">
    <property type="entry name" value="S49_SppA_67K_type"/>
    <property type="match status" value="1"/>
</dbReference>
<dbReference type="InterPro" id="IPR047272">
    <property type="entry name" value="S49_SppA_C"/>
</dbReference>
<evidence type="ECO:0000259" key="8">
    <source>
        <dbReference type="Pfam" id="PF01343"/>
    </source>
</evidence>
<dbReference type="Pfam" id="PF01343">
    <property type="entry name" value="Peptidase_S49"/>
    <property type="match status" value="2"/>
</dbReference>
<dbReference type="EMBL" id="QGGB01000007">
    <property type="protein sequence ID" value="PWN06374.1"/>
    <property type="molecule type" value="Genomic_DNA"/>
</dbReference>
<gene>
    <name evidence="9" type="primary">sppA</name>
    <name evidence="9" type="ORF">DDZ15_11170</name>
</gene>
<keyword evidence="10" id="KW-1185">Reference proteome</keyword>
<dbReference type="PANTHER" id="PTHR33209">
    <property type="entry name" value="PROTEASE 4"/>
    <property type="match status" value="1"/>
</dbReference>
<dbReference type="GO" id="GO:0004252">
    <property type="term" value="F:serine-type endopeptidase activity"/>
    <property type="evidence" value="ECO:0007669"/>
    <property type="project" value="InterPro"/>
</dbReference>
<sequence length="595" mass="65069">MQFFKTFLASILGTILGILILVLILFATLVSSSAEPEPYIRSNTVLTINLPGGIPAKAVEDPVDELFNPEAGIRFSLETLKSTLKKAAADDNIEAVWVKTNLVGSSWANLETARGYFTDFKESGKPLYFSTDDIGMNEQSYFLATTADSIFSPPQTGFQFDGFVAQFTFYSDMLDKIGIEPEIFRVGEYKSAVEPFTNTSSSPESRQQTREILNAATDTFVNAVMERTGYSAEEVNELLNTPPVDRVNFALENGLIDAIAFEDEVEAMIKARIGVEEDDDLTTVSFGRYGRVSYASAGVEMPETQDKIAVIYTSGAILPNLPDNPFGNTSGITASSVKKQLDDALDDDNVKAIVVHINSPGGAVTTSDLIWHHLKTASEKVPVVASMGSVAASGGYYMAMGADTVMAAENTITGSIGIFNLLFNFEEFFDDKIGIDYETLTTHEYADLYDLSDSFTPSERSVIQESIENGYEAFLARVAENRGMTRDEVNVIARGRVYTGAAALEVGLVDLLGDVDRAIEVAAEMAEVEAYRVETFPKKKDIYEALFGSANSQMKAMLTSWIPQQAKNDLTDVQMLLSQPLGMNWALLPIRIDID</sequence>
<dbReference type="InterPro" id="IPR047217">
    <property type="entry name" value="S49_SppA_67K_type_N"/>
</dbReference>
<keyword evidence="4" id="KW-0378">Hydrolase</keyword>
<dbReference type="CDD" id="cd07023">
    <property type="entry name" value="S49_Sppa_N_C"/>
    <property type="match status" value="1"/>
</dbReference>
<comment type="similarity">
    <text evidence="2">Belongs to the peptidase S49 family.</text>
</comment>
<protein>
    <submittedName>
        <fullName evidence="9">Signal peptide peptidase SppA</fullName>
    </submittedName>
</protein>
<dbReference type="RefSeq" id="WP_109647167.1">
    <property type="nucleotide sequence ID" value="NZ_QGGB01000007.1"/>
</dbReference>
<dbReference type="InterPro" id="IPR004635">
    <property type="entry name" value="Pept_S49_SppA"/>
</dbReference>
<dbReference type="NCBIfam" id="TIGR00706">
    <property type="entry name" value="SppA_dom"/>
    <property type="match status" value="1"/>
</dbReference>
<evidence type="ECO:0000256" key="5">
    <source>
        <dbReference type="ARBA" id="ARBA00022825"/>
    </source>
</evidence>
<evidence type="ECO:0000256" key="1">
    <source>
        <dbReference type="ARBA" id="ARBA00004370"/>
    </source>
</evidence>
<evidence type="ECO:0000256" key="3">
    <source>
        <dbReference type="ARBA" id="ARBA00022670"/>
    </source>
</evidence>
<dbReference type="Proteomes" id="UP000245533">
    <property type="component" value="Unassembled WGS sequence"/>
</dbReference>
<evidence type="ECO:0000313" key="10">
    <source>
        <dbReference type="Proteomes" id="UP000245533"/>
    </source>
</evidence>
<dbReference type="GO" id="GO:0016020">
    <property type="term" value="C:membrane"/>
    <property type="evidence" value="ECO:0007669"/>
    <property type="project" value="UniProtKB-SubCell"/>
</dbReference>
<dbReference type="NCBIfam" id="TIGR00705">
    <property type="entry name" value="SppA_67K"/>
    <property type="match status" value="1"/>
</dbReference>
<keyword evidence="3" id="KW-0645">Protease</keyword>
<reference evidence="9 10" key="1">
    <citation type="submission" date="2018-05" db="EMBL/GenBank/DDBJ databases">
        <title>Rhodohalobacter halophilus gen. nov., sp. nov., a moderately halophilic member of the family Balneolaceae.</title>
        <authorList>
            <person name="Liu Z.-W."/>
        </authorList>
    </citation>
    <scope>NUCLEOTIDE SEQUENCE [LARGE SCALE GENOMIC DNA]</scope>
    <source>
        <strain evidence="9 10">8A47</strain>
    </source>
</reference>
<feature type="active site" description="Proton donor/acceptor" evidence="7">
    <location>
        <position position="190"/>
    </location>
</feature>
<feature type="domain" description="Peptidase S49" evidence="8">
    <location>
        <begin position="378"/>
        <end position="528"/>
    </location>
</feature>
<dbReference type="AlphaFoldDB" id="A0A316TVC1"/>